<comment type="caution">
    <text evidence="15">The sequence shown here is derived from an EMBL/GenBank/DDBJ whole genome shotgun (WGS) entry which is preliminary data.</text>
</comment>
<dbReference type="GO" id="GO:0005930">
    <property type="term" value="C:axoneme"/>
    <property type="evidence" value="ECO:0007669"/>
    <property type="project" value="UniProtKB-SubCell"/>
</dbReference>
<feature type="region of interest" description="Disordered" evidence="12">
    <location>
        <begin position="352"/>
        <end position="379"/>
    </location>
</feature>
<dbReference type="EMBL" id="JAAPAO010000009">
    <property type="protein sequence ID" value="KAF4677700.1"/>
    <property type="molecule type" value="Genomic_DNA"/>
</dbReference>
<feature type="transmembrane region" description="Helical" evidence="13">
    <location>
        <begin position="247"/>
        <end position="266"/>
    </location>
</feature>
<dbReference type="Pfam" id="PF14738">
    <property type="entry name" value="CFAP91"/>
    <property type="match status" value="1"/>
</dbReference>
<feature type="transmembrane region" description="Helical" evidence="13">
    <location>
        <begin position="12"/>
        <end position="32"/>
    </location>
</feature>
<dbReference type="Pfam" id="PF02535">
    <property type="entry name" value="Zip"/>
    <property type="match status" value="1"/>
</dbReference>
<evidence type="ECO:0000256" key="12">
    <source>
        <dbReference type="SAM" id="MobiDB-lite"/>
    </source>
</evidence>
<gene>
    <name evidence="15" type="primary">ZRT3_5</name>
    <name evidence="15" type="ORF">FOL47_010921</name>
</gene>
<evidence type="ECO:0000259" key="14">
    <source>
        <dbReference type="Pfam" id="PF14738"/>
    </source>
</evidence>
<evidence type="ECO:0000313" key="16">
    <source>
        <dbReference type="Proteomes" id="UP000591131"/>
    </source>
</evidence>
<dbReference type="InterPro" id="IPR003689">
    <property type="entry name" value="ZIP"/>
</dbReference>
<protein>
    <recommendedName>
        <fullName evidence="10">Cilia- and flagella-associated protein 91</fullName>
    </recommendedName>
</protein>
<reference evidence="15 16" key="1">
    <citation type="submission" date="2020-04" db="EMBL/GenBank/DDBJ databases">
        <title>Perkinsus chesapeaki whole genome sequence.</title>
        <authorList>
            <person name="Bogema D.R."/>
        </authorList>
    </citation>
    <scope>NUCLEOTIDE SEQUENCE [LARGE SCALE GENOMIC DNA]</scope>
    <source>
        <strain evidence="15">ATCC PRA-425</strain>
    </source>
</reference>
<dbReference type="GO" id="GO:0046873">
    <property type="term" value="F:metal ion transmembrane transporter activity"/>
    <property type="evidence" value="ECO:0007669"/>
    <property type="project" value="InterPro"/>
</dbReference>
<dbReference type="AlphaFoldDB" id="A0A7J6N2M3"/>
<evidence type="ECO:0000256" key="8">
    <source>
        <dbReference type="ARBA" id="ARBA00023273"/>
    </source>
</evidence>
<evidence type="ECO:0000256" key="6">
    <source>
        <dbReference type="ARBA" id="ARBA00023136"/>
    </source>
</evidence>
<keyword evidence="3" id="KW-0963">Cytoplasm</keyword>
<comment type="similarity">
    <text evidence="9">Belongs to the CFAP91 family.</text>
</comment>
<dbReference type="PANTHER" id="PTHR22455:SF10">
    <property type="entry name" value="CILIA- AND FLAGELLA-ASSOCIATED PROTEIN 91"/>
    <property type="match status" value="1"/>
</dbReference>
<feature type="compositionally biased region" description="Basic and acidic residues" evidence="12">
    <location>
        <begin position="652"/>
        <end position="664"/>
    </location>
</feature>
<feature type="transmembrane region" description="Helical" evidence="13">
    <location>
        <begin position="39"/>
        <end position="60"/>
    </location>
</feature>
<evidence type="ECO:0000256" key="11">
    <source>
        <dbReference type="SAM" id="Coils"/>
    </source>
</evidence>
<feature type="transmembrane region" description="Helical" evidence="13">
    <location>
        <begin position="219"/>
        <end position="241"/>
    </location>
</feature>
<evidence type="ECO:0000256" key="4">
    <source>
        <dbReference type="ARBA" id="ARBA00022692"/>
    </source>
</evidence>
<organism evidence="15 16">
    <name type="scientific">Perkinsus chesapeaki</name>
    <name type="common">Clam parasite</name>
    <name type="synonym">Perkinsus andrewsi</name>
    <dbReference type="NCBI Taxonomy" id="330153"/>
    <lineage>
        <taxon>Eukaryota</taxon>
        <taxon>Sar</taxon>
        <taxon>Alveolata</taxon>
        <taxon>Perkinsozoa</taxon>
        <taxon>Perkinsea</taxon>
        <taxon>Perkinsida</taxon>
        <taxon>Perkinsidae</taxon>
        <taxon>Perkinsus</taxon>
    </lineage>
</organism>
<dbReference type="GO" id="GO:0016020">
    <property type="term" value="C:membrane"/>
    <property type="evidence" value="ECO:0007669"/>
    <property type="project" value="UniProtKB-SubCell"/>
</dbReference>
<feature type="domain" description="CFAP91" evidence="14">
    <location>
        <begin position="386"/>
        <end position="539"/>
    </location>
</feature>
<dbReference type="InterPro" id="IPR026720">
    <property type="entry name" value="CFAP91"/>
</dbReference>
<evidence type="ECO:0000256" key="10">
    <source>
        <dbReference type="ARBA" id="ARBA00029555"/>
    </source>
</evidence>
<feature type="coiled-coil region" evidence="11">
    <location>
        <begin position="474"/>
        <end position="509"/>
    </location>
</feature>
<name>A0A7J6N2M3_PERCH</name>
<keyword evidence="7" id="KW-0206">Cytoskeleton</keyword>
<evidence type="ECO:0000256" key="5">
    <source>
        <dbReference type="ARBA" id="ARBA00022989"/>
    </source>
</evidence>
<feature type="transmembrane region" description="Helical" evidence="13">
    <location>
        <begin position="80"/>
        <end position="103"/>
    </location>
</feature>
<feature type="compositionally biased region" description="Polar residues" evidence="12">
    <location>
        <begin position="357"/>
        <end position="378"/>
    </location>
</feature>
<keyword evidence="16" id="KW-1185">Reference proteome</keyword>
<evidence type="ECO:0000256" key="1">
    <source>
        <dbReference type="ARBA" id="ARBA00004141"/>
    </source>
</evidence>
<dbReference type="InterPro" id="IPR032840">
    <property type="entry name" value="CFAP91_dom"/>
</dbReference>
<evidence type="ECO:0000256" key="7">
    <source>
        <dbReference type="ARBA" id="ARBA00023212"/>
    </source>
</evidence>
<dbReference type="PANTHER" id="PTHR22455">
    <property type="entry name" value="CILIA- AND FLAGELLA-ASSOCIATED PROTEIN 91"/>
    <property type="match status" value="1"/>
</dbReference>
<comment type="subcellular location">
    <subcellularLocation>
        <location evidence="2">Cytoplasm</location>
        <location evidence="2">Cytoskeleton</location>
        <location evidence="2">Cilium axoneme</location>
    </subcellularLocation>
    <subcellularLocation>
        <location evidence="1">Membrane</location>
        <topology evidence="1">Multi-pass membrane protein</topology>
    </subcellularLocation>
</comment>
<accession>A0A7J6N2M3</accession>
<evidence type="ECO:0000313" key="15">
    <source>
        <dbReference type="EMBL" id="KAF4677700.1"/>
    </source>
</evidence>
<keyword evidence="8" id="KW-0966">Cell projection</keyword>
<evidence type="ECO:0000256" key="2">
    <source>
        <dbReference type="ARBA" id="ARBA00004430"/>
    </source>
</evidence>
<keyword evidence="6 13" id="KW-0472">Membrane</keyword>
<keyword evidence="11" id="KW-0175">Coiled coil</keyword>
<dbReference type="Proteomes" id="UP000591131">
    <property type="component" value="Unassembled WGS sequence"/>
</dbReference>
<proteinExistence type="inferred from homology"/>
<evidence type="ECO:0000256" key="9">
    <source>
        <dbReference type="ARBA" id="ARBA00029468"/>
    </source>
</evidence>
<keyword evidence="4 13" id="KW-0812">Transmembrane</keyword>
<sequence>MVEWSNNVALAIGLTCAAGLASVIGFLFAFLPKAGTPQFLAGFLALSAGVMTFVSLVEIFSEAVHMLGESGYTEEHATNITIGIFFAGVLITLVLDLVSHFITRHKAAHSSTMGSLEEGGSQSTIDPCNAVPLQEMASTAQVVPTCPAPNSESLKKTGILTAVAVCLHNFPEGIATFLATLENPEAGIALAIAIGIHNIPEGIAIAIPVYRATNSKLQAFLYTFVAGIAEPIGGILAWLILADVIGPAVIAVMLALTAGIMVYVAILKLQAQAVLHDPSNLWAGNGFLFGHQCDLFGSKRSQTLIVFIDILSHSVFCAVNAGSRSVDGTGSATFAGHSLEVPVWFLLSQRERGPQRPTENSTTHGNALDTSHVAASTTDGKREVFTQSDFRESDIQTDPFSPMIAPDGAPVPPNLLELSGLTFRDGLLLGEKAVLLVERMKERKAAEESLPEGSDFESLAIRAQMIEDMELKELKRKDEEITQMQERRVELLRQALQNLRKEHEATTEERKERLVSRLTDVKDRKLSELANHRMRAVRRGERDRVKVVKELVRLGRGEPPTDRHLQAHTEPASNLYAPITREGCVPLRLTGKMDIQPAALKSLKGIVQLEKELEGEMQPEPKITCIPPGQNARRWEATKSILKDAMAQAKADLDAATSKERKTATEPGHQQGSTVADHGQRERVRDEEVEQVSLRLTGSPESEETVAAVVLLTRVLRGRAIQNEMLRGVAKRAALIEELRACESWVGTPGGSDSEAVTDGLPAELLQEGLISSLIGSTVGVTLDKLSKELLKAKEERRIAAMAWLANRERRLRQVKESGMRQAEERIRAREDTAYQNLARGNQQAADSYLSAILDLTVGEQSREAALQEVKACTDSLNRVMDSFAAREGETSQEDQANVVKDLINWYRVFWRGLSGSWITTSVSSFRRLNVPESPSSSAYKRNGSFMLQTRRFMGQLQV</sequence>
<feature type="region of interest" description="Disordered" evidence="12">
    <location>
        <begin position="652"/>
        <end position="686"/>
    </location>
</feature>
<dbReference type="OrthoDB" id="567787at2759"/>
<keyword evidence="5 13" id="KW-1133">Transmembrane helix</keyword>
<evidence type="ECO:0000256" key="3">
    <source>
        <dbReference type="ARBA" id="ARBA00022490"/>
    </source>
</evidence>
<evidence type="ECO:0000256" key="13">
    <source>
        <dbReference type="SAM" id="Phobius"/>
    </source>
</evidence>